<dbReference type="EMBL" id="JACAGC010000007">
    <property type="protein sequence ID" value="KAF6356677.1"/>
    <property type="molecule type" value="Genomic_DNA"/>
</dbReference>
<keyword evidence="4" id="KW-1185">Reference proteome</keyword>
<name>A0A671G3M4_RHIFE</name>
<dbReference type="GO" id="GO:2000146">
    <property type="term" value="P:negative regulation of cell motility"/>
    <property type="evidence" value="ECO:0007669"/>
    <property type="project" value="Ensembl"/>
</dbReference>
<evidence type="ECO:0000256" key="1">
    <source>
        <dbReference type="SAM" id="MobiDB-lite"/>
    </source>
</evidence>
<organism evidence="3 4">
    <name type="scientific">Rhinolophus ferrumequinum</name>
    <name type="common">Greater horseshoe bat</name>
    <dbReference type="NCBI Taxonomy" id="59479"/>
    <lineage>
        <taxon>Eukaryota</taxon>
        <taxon>Metazoa</taxon>
        <taxon>Chordata</taxon>
        <taxon>Craniata</taxon>
        <taxon>Vertebrata</taxon>
        <taxon>Euteleostomi</taxon>
        <taxon>Mammalia</taxon>
        <taxon>Eutheria</taxon>
        <taxon>Laurasiatheria</taxon>
        <taxon>Chiroptera</taxon>
        <taxon>Yinpterochiroptera</taxon>
        <taxon>Rhinolophoidea</taxon>
        <taxon>Rhinolophidae</taxon>
        <taxon>Rhinolophinae</taxon>
        <taxon>Rhinolophus</taxon>
    </lineage>
</organism>
<dbReference type="Proteomes" id="UP000585614">
    <property type="component" value="Unassembled WGS sequence"/>
</dbReference>
<proteinExistence type="predicted"/>
<dbReference type="GeneTree" id="ENSGT00440000039958"/>
<dbReference type="PANTHER" id="PTHR28616">
    <property type="entry name" value="COILED-COIL DOMAIN-CONTAINING PROTEIN 125"/>
    <property type="match status" value="1"/>
</dbReference>
<dbReference type="InterPro" id="IPR034608">
    <property type="entry name" value="CCDC125"/>
</dbReference>
<dbReference type="GO" id="GO:0005737">
    <property type="term" value="C:cytoplasm"/>
    <property type="evidence" value="ECO:0007669"/>
    <property type="project" value="Ensembl"/>
</dbReference>
<dbReference type="AlphaFoldDB" id="A0A671G3M4"/>
<evidence type="ECO:0000313" key="2">
    <source>
        <dbReference type="EMBL" id="KAF6356677.1"/>
    </source>
</evidence>
<reference evidence="2 5" key="4">
    <citation type="journal article" date="2020" name="Nature">
        <title>Six reference-quality genomes reveal evolution of bat adaptations.</title>
        <authorList>
            <person name="Jebb D."/>
            <person name="Huang Z."/>
            <person name="Pippel M."/>
            <person name="Hughes G.M."/>
            <person name="Lavrichenko K."/>
            <person name="Devanna P."/>
            <person name="Winkler S."/>
            <person name="Jermiin L.S."/>
            <person name="Skirmuntt E.C."/>
            <person name="Katzourakis A."/>
            <person name="Burkitt-Gray L."/>
            <person name="Ray D.A."/>
            <person name="Sullivan K.A.M."/>
            <person name="Roscito J.G."/>
            <person name="Kirilenko B.M."/>
            <person name="Davalos L.M."/>
            <person name="Corthals A.P."/>
            <person name="Power M.L."/>
            <person name="Jones G."/>
            <person name="Ransome R.D."/>
            <person name="Dechmann D.K.N."/>
            <person name="Locatelli A.G."/>
            <person name="Puechmaille S.J."/>
            <person name="Fedrigo O."/>
            <person name="Jarvis E.D."/>
            <person name="Hiller M."/>
            <person name="Vernes S.C."/>
            <person name="Myers E.W."/>
            <person name="Teeling E.C."/>
        </authorList>
    </citation>
    <scope>NUCLEOTIDE SEQUENCE [LARGE SCALE GENOMIC DNA]</scope>
    <source>
        <strain evidence="2">MRhiFer1</strain>
        <tissue evidence="2">Lung</tissue>
    </source>
</reference>
<gene>
    <name evidence="3" type="primary">CCDC125</name>
    <name evidence="2" type="ORF">mRhiFer1_002210</name>
</gene>
<reference evidence="3 4" key="2">
    <citation type="journal article" date="2018" name="Annu Rev Anim Biosci">
        <title>Bat Biology, Genomes, and the Bat1K Project: To Generate Chromosome-Level Genomes for All Living Bat Species.</title>
        <authorList>
            <person name="Teeling E.C."/>
            <person name="Vernes S.C."/>
            <person name="Davalos L.M."/>
            <person name="Ray D.A."/>
            <person name="Gilbert M.T.P."/>
            <person name="Myers E."/>
        </authorList>
    </citation>
    <scope>NUCLEOTIDE SEQUENCE</scope>
</reference>
<dbReference type="PANTHER" id="PTHR28616:SF1">
    <property type="entry name" value="COILED-COIL DOMAIN-CONTAINING PROTEIN 125"/>
    <property type="match status" value="1"/>
</dbReference>
<reference evidence="3 4" key="1">
    <citation type="journal article" date="2015" name="Annu Rev Anim Biosci">
        <title>The Genome 10K Project: a way forward.</title>
        <authorList>
            <person name="Koepfli K.P."/>
            <person name="Paten B."/>
            <person name="O'Brien S.J."/>
            <person name="Koepfli K.P."/>
            <person name="Paten B."/>
            <person name="Antunes A."/>
            <person name="Belov K."/>
            <person name="Bustamante C."/>
            <person name="Castoe T.A."/>
            <person name="Clawson H."/>
            <person name="Crawford A.J."/>
            <person name="Diekhans M."/>
            <person name="Distel D."/>
            <person name="Durbin R."/>
            <person name="Earl D."/>
            <person name="Fujita M.K."/>
            <person name="Gamble T."/>
            <person name="Georges A."/>
            <person name="Gemmell N."/>
            <person name="Gilbert M.T."/>
            <person name="Graves J.M."/>
            <person name="Green R.E."/>
            <person name="Hickey G."/>
            <person name="Jarvis E.D."/>
            <person name="Johnson W."/>
            <person name="Komissarov A."/>
            <person name="Korf I."/>
            <person name="Kuhn R."/>
            <person name="Larkin D.M."/>
            <person name="Lewin H."/>
            <person name="Lopez J.V."/>
            <person name="Ma J."/>
            <person name="Marques-Bonet T."/>
            <person name="Miller W."/>
            <person name="Murphy R."/>
            <person name="Pevzner P."/>
            <person name="Shapiro B."/>
            <person name="Steiner C."/>
            <person name="Tamazian G."/>
            <person name="Venkatesh B."/>
            <person name="Wang J."/>
            <person name="Wayne R."/>
            <person name="Wiley E."/>
            <person name="Yang H."/>
            <person name="Zhang G."/>
            <person name="Haussler D."/>
            <person name="Ryder O."/>
            <person name="O'Brien S.J."/>
        </authorList>
    </citation>
    <scope>NUCLEOTIDE SEQUENCE</scope>
</reference>
<dbReference type="GO" id="GO:0035024">
    <property type="term" value="P:negative regulation of Rho protein signal transduction"/>
    <property type="evidence" value="ECO:0007669"/>
    <property type="project" value="Ensembl"/>
</dbReference>
<dbReference type="Ensembl" id="ENSRFET00010033086.1">
    <property type="protein sequence ID" value="ENSRFEP00010030508.1"/>
    <property type="gene ID" value="ENSRFEG00010020154.1"/>
</dbReference>
<evidence type="ECO:0000313" key="3">
    <source>
        <dbReference type="Ensembl" id="ENSRFEP00010030508.1"/>
    </source>
</evidence>
<reference evidence="3 4" key="3">
    <citation type="submission" date="2018-12" db="EMBL/GenBank/DDBJ databases">
        <title>G10K-VGP greater horseshoe bat female genome, primary haplotype.</title>
        <authorList>
            <person name="Teeling E."/>
            <person name="Myers G."/>
            <person name="Vernes S."/>
            <person name="Pippel M."/>
            <person name="Winkler S."/>
            <person name="Fedrigo O."/>
            <person name="Rhie A."/>
            <person name="Koren S."/>
            <person name="Phillippy A."/>
            <person name="Lewin H."/>
            <person name="Damas J."/>
            <person name="Howe K."/>
            <person name="Mountcastle J."/>
            <person name="Jarvis E.D."/>
        </authorList>
    </citation>
    <scope>NUCLEOTIDE SEQUENCE [LARGE SCALE GENOMIC DNA]</scope>
</reference>
<reference evidence="3" key="5">
    <citation type="submission" date="2025-05" db="UniProtKB">
        <authorList>
            <consortium name="Ensembl"/>
        </authorList>
    </citation>
    <scope>IDENTIFICATION</scope>
</reference>
<dbReference type="OMA" id="MLQKTME"/>
<evidence type="ECO:0000313" key="4">
    <source>
        <dbReference type="Proteomes" id="UP000472240"/>
    </source>
</evidence>
<sequence length="564" mass="64846">MPAHSRNELGRPHRLSAPGCAAQSRGWRIRRGARRGGWRRITCFSYGKDDIWLMSSVVRSLSEAEAQTWETEDDDMAEGDLGYGLGRRPGGIYEVQISHLFTSRKRSDERNFGPPPFPRKGEERSGAVFQHSRSESLQHTYPEVSRISHHRRQSSTDSNSELSNVELKQRLDETLEEVEILKTELEASQRQLEGKEEALKILQSMAMFGKATSHTQAVLQKTVEQKRSLEKEINALQWEIEFDHDRFKNIEESWTQKYDRLNCENGVLKETLKLKTEEIKMLKSENASLNQQYLEVLAMLDIKQQKMVQENMCHDKGGFTEVSGLELAVLGACLCHGPKGSPCSCAKMAASARKMLLQSKQELELLQKSKEEAYIMADAFRIAFEQQLMRKNDHALRLTQMDKPCKKETKWKNWKQLKEDGSLSQKTKKTLGRKLLDMLPSENSSKRTEDQDNPQEAFKMLIDLLNDKEEALAHQRKVSYMLARALEDKDSKENKEKNPMKDNFTLKNTWQKTSEFSALRDPIHSSAEIFNSVGCICSIQHLHTDQNYTRTLKRSLSLPSNIMF</sequence>
<protein>
    <submittedName>
        <fullName evidence="2 3">Coiled-coil domain containing 125</fullName>
    </submittedName>
</protein>
<accession>A0A671G3M4</accession>
<dbReference type="GO" id="GO:0042802">
    <property type="term" value="F:identical protein binding"/>
    <property type="evidence" value="ECO:0007669"/>
    <property type="project" value="Ensembl"/>
</dbReference>
<dbReference type="Proteomes" id="UP000472240">
    <property type="component" value="Chromosome 7"/>
</dbReference>
<evidence type="ECO:0000313" key="5">
    <source>
        <dbReference type="Proteomes" id="UP000585614"/>
    </source>
</evidence>
<feature type="region of interest" description="Disordered" evidence="1">
    <location>
        <begin position="104"/>
        <end position="165"/>
    </location>
</feature>